<dbReference type="OMA" id="RYYHATA"/>
<sequence length="382" mass="41389">MTDDQTKYEVSRTILRANRITFSSGTKIGGGLFSIEARWGHTSVSIGKRVFIFGGQGESLYSNTCVYDSTSSVWNELHTLGKGPSSRYAHTATLVEDSSVMVFGGRNNKKYLNDLYCLNLPTMSWSTFHFDKVEPEARAGHTCTFVQSVSGGCNRMVLFGGNHSAKYFTSLYILEFPKRQSDTIRWIKPSVRGSGPSGRTGHTASHIKETENVVFIGGYDGKRSLIDVWMLNTKDYVWTQIKPSGISPSPRHGHTAVSVGNLKSLMPTPRELLLPPTSNLTSEQQQQQQQATLSPMVQSTANNSNITTTTTTTTTTTSTSATSTPTTTPPLLNINQPLTTSTPAASSLPSKSAAADNIILYTSDKCTGATATGATTENTDIE</sequence>
<keyword evidence="1" id="KW-0880">Kelch repeat</keyword>
<keyword evidence="2" id="KW-0677">Repeat</keyword>
<name>D3BT73_HETP5</name>
<dbReference type="PANTHER" id="PTHR46093:SF18">
    <property type="entry name" value="FIBRONECTIN TYPE-III DOMAIN-CONTAINING PROTEIN"/>
    <property type="match status" value="1"/>
</dbReference>
<dbReference type="Pfam" id="PF24681">
    <property type="entry name" value="Kelch_KLHDC2_KLHL20_DRC7"/>
    <property type="match status" value="1"/>
</dbReference>
<comment type="caution">
    <text evidence="4">The sequence shown here is derived from an EMBL/GenBank/DDBJ whole genome shotgun (WGS) entry which is preliminary data.</text>
</comment>
<proteinExistence type="predicted"/>
<dbReference type="GeneID" id="31366834"/>
<dbReference type="InterPro" id="IPR015915">
    <property type="entry name" value="Kelch-typ_b-propeller"/>
</dbReference>
<gene>
    <name evidence="4" type="ORF">PPL_11366</name>
</gene>
<keyword evidence="5" id="KW-1185">Reference proteome</keyword>
<dbReference type="Proteomes" id="UP000001396">
    <property type="component" value="Unassembled WGS sequence"/>
</dbReference>
<reference evidence="4 5" key="1">
    <citation type="journal article" date="2011" name="Genome Res.">
        <title>Phylogeny-wide analysis of social amoeba genomes highlights ancient origins for complex intercellular communication.</title>
        <authorList>
            <person name="Heidel A.J."/>
            <person name="Lawal H.M."/>
            <person name="Felder M."/>
            <person name="Schilde C."/>
            <person name="Helps N.R."/>
            <person name="Tunggal B."/>
            <person name="Rivero F."/>
            <person name="John U."/>
            <person name="Schleicher M."/>
            <person name="Eichinger L."/>
            <person name="Platzer M."/>
            <person name="Noegel A.A."/>
            <person name="Schaap P."/>
            <person name="Gloeckner G."/>
        </authorList>
    </citation>
    <scope>NUCLEOTIDE SEQUENCE [LARGE SCALE GENOMIC DNA]</scope>
    <source>
        <strain evidence="5">ATCC 26659 / Pp 5 / PN500</strain>
    </source>
</reference>
<dbReference type="STRING" id="670386.D3BT73"/>
<feature type="compositionally biased region" description="Low complexity" evidence="3">
    <location>
        <begin position="298"/>
        <end position="351"/>
    </location>
</feature>
<feature type="region of interest" description="Disordered" evidence="3">
    <location>
        <begin position="244"/>
        <end position="351"/>
    </location>
</feature>
<evidence type="ECO:0000256" key="2">
    <source>
        <dbReference type="ARBA" id="ARBA00022737"/>
    </source>
</evidence>
<dbReference type="AlphaFoldDB" id="D3BT73"/>
<organism evidence="4 5">
    <name type="scientific">Heterostelium pallidum (strain ATCC 26659 / Pp 5 / PN500)</name>
    <name type="common">Cellular slime mold</name>
    <name type="synonym">Polysphondylium pallidum</name>
    <dbReference type="NCBI Taxonomy" id="670386"/>
    <lineage>
        <taxon>Eukaryota</taxon>
        <taxon>Amoebozoa</taxon>
        <taxon>Evosea</taxon>
        <taxon>Eumycetozoa</taxon>
        <taxon>Dictyostelia</taxon>
        <taxon>Acytosteliales</taxon>
        <taxon>Acytosteliaceae</taxon>
        <taxon>Heterostelium</taxon>
    </lineage>
</organism>
<dbReference type="PANTHER" id="PTHR46093">
    <property type="entry name" value="ACYL-COA-BINDING DOMAIN-CONTAINING PROTEIN 5"/>
    <property type="match status" value="1"/>
</dbReference>
<dbReference type="Gene3D" id="2.120.10.80">
    <property type="entry name" value="Kelch-type beta propeller"/>
    <property type="match status" value="2"/>
</dbReference>
<dbReference type="SUPFAM" id="SSF117281">
    <property type="entry name" value="Kelch motif"/>
    <property type="match status" value="1"/>
</dbReference>
<dbReference type="RefSeq" id="XP_020427424.1">
    <property type="nucleotide sequence ID" value="XM_020582121.1"/>
</dbReference>
<evidence type="ECO:0000256" key="3">
    <source>
        <dbReference type="SAM" id="MobiDB-lite"/>
    </source>
</evidence>
<dbReference type="InParanoid" id="D3BT73"/>
<accession>D3BT73</accession>
<evidence type="ECO:0000313" key="4">
    <source>
        <dbReference type="EMBL" id="EFA75290.1"/>
    </source>
</evidence>
<evidence type="ECO:0000256" key="1">
    <source>
        <dbReference type="ARBA" id="ARBA00022441"/>
    </source>
</evidence>
<protein>
    <submittedName>
        <fullName evidence="4">RING zinc finger-containing protein</fullName>
    </submittedName>
</protein>
<evidence type="ECO:0000313" key="5">
    <source>
        <dbReference type="Proteomes" id="UP000001396"/>
    </source>
</evidence>
<dbReference type="EMBL" id="ADBJ01000056">
    <property type="protein sequence ID" value="EFA75290.1"/>
    <property type="molecule type" value="Genomic_DNA"/>
</dbReference>